<dbReference type="EMBL" id="BAAAQN010000004">
    <property type="protein sequence ID" value="GAA2015651.1"/>
    <property type="molecule type" value="Genomic_DNA"/>
</dbReference>
<gene>
    <name evidence="1" type="ORF">GCM10009839_08720</name>
</gene>
<evidence type="ECO:0000313" key="1">
    <source>
        <dbReference type="EMBL" id="GAA2015651.1"/>
    </source>
</evidence>
<dbReference type="Proteomes" id="UP001500751">
    <property type="component" value="Unassembled WGS sequence"/>
</dbReference>
<organism evidence="1 2">
    <name type="scientific">Catenulispora yoronensis</name>
    <dbReference type="NCBI Taxonomy" id="450799"/>
    <lineage>
        <taxon>Bacteria</taxon>
        <taxon>Bacillati</taxon>
        <taxon>Actinomycetota</taxon>
        <taxon>Actinomycetes</taxon>
        <taxon>Catenulisporales</taxon>
        <taxon>Catenulisporaceae</taxon>
        <taxon>Catenulispora</taxon>
    </lineage>
</organism>
<dbReference type="RefSeq" id="WP_344664173.1">
    <property type="nucleotide sequence ID" value="NZ_BAAAQN010000004.1"/>
</dbReference>
<evidence type="ECO:0000313" key="2">
    <source>
        <dbReference type="Proteomes" id="UP001500751"/>
    </source>
</evidence>
<proteinExistence type="predicted"/>
<keyword evidence="2" id="KW-1185">Reference proteome</keyword>
<dbReference type="InterPro" id="IPR011033">
    <property type="entry name" value="PRC_barrel-like_sf"/>
</dbReference>
<protein>
    <recommendedName>
        <fullName evidence="3">PRC-barrel domain-containing protein</fullName>
    </recommendedName>
</protein>
<accession>A0ABP5F6M6</accession>
<comment type="caution">
    <text evidence="1">The sequence shown here is derived from an EMBL/GenBank/DDBJ whole genome shotgun (WGS) entry which is preliminary data.</text>
</comment>
<name>A0ABP5F6M6_9ACTN</name>
<sequence>MQDTLEYVIGTRVRCAADDSASADVAEVDNNLGLAQTVECGVVDFIVVDPVVGRITHLVVRPDEPGAASRLVPVHIAVPGPDGGTIDLNCTRARFEEFEAAVQTRFLPGAATPLPGRERVLEWPFFGLALTPAVAGAAPGADPQPATTVVERIPVGEVGVRRGERVHATDGEIGRVQGLVVVSPDSAVTHVLLDEGHLWGRKRVAIPIRDVSGIDEDGVAVRLSKDEIKDLPPVDVEGVDSGE</sequence>
<evidence type="ECO:0008006" key="3">
    <source>
        <dbReference type="Google" id="ProtNLM"/>
    </source>
</evidence>
<dbReference type="SUPFAM" id="SSF50346">
    <property type="entry name" value="PRC-barrel domain"/>
    <property type="match status" value="1"/>
</dbReference>
<dbReference type="Gene3D" id="2.30.30.240">
    <property type="entry name" value="PRC-barrel domain"/>
    <property type="match status" value="1"/>
</dbReference>
<reference evidence="2" key="1">
    <citation type="journal article" date="2019" name="Int. J. Syst. Evol. Microbiol.">
        <title>The Global Catalogue of Microorganisms (GCM) 10K type strain sequencing project: providing services to taxonomists for standard genome sequencing and annotation.</title>
        <authorList>
            <consortium name="The Broad Institute Genomics Platform"/>
            <consortium name="The Broad Institute Genome Sequencing Center for Infectious Disease"/>
            <person name="Wu L."/>
            <person name="Ma J."/>
        </authorList>
    </citation>
    <scope>NUCLEOTIDE SEQUENCE [LARGE SCALE GENOMIC DNA]</scope>
    <source>
        <strain evidence="2">JCM 16014</strain>
    </source>
</reference>